<protein>
    <submittedName>
        <fullName evidence="1">Unnamed protein product</fullName>
    </submittedName>
</protein>
<name>A0A9W6U1I1_9STRA</name>
<dbReference type="AlphaFoldDB" id="A0A9W6U1I1"/>
<proteinExistence type="predicted"/>
<gene>
    <name evidence="1" type="ORF">Pfra01_000395700</name>
</gene>
<dbReference type="Proteomes" id="UP001165121">
    <property type="component" value="Unassembled WGS sequence"/>
</dbReference>
<evidence type="ECO:0000313" key="2">
    <source>
        <dbReference type="Proteomes" id="UP001165121"/>
    </source>
</evidence>
<evidence type="ECO:0000313" key="1">
    <source>
        <dbReference type="EMBL" id="GMF24078.1"/>
    </source>
</evidence>
<dbReference type="EMBL" id="BSXT01000312">
    <property type="protein sequence ID" value="GMF24078.1"/>
    <property type="molecule type" value="Genomic_DNA"/>
</dbReference>
<accession>A0A9W6U1I1</accession>
<organism evidence="1 2">
    <name type="scientific">Phytophthora fragariaefolia</name>
    <dbReference type="NCBI Taxonomy" id="1490495"/>
    <lineage>
        <taxon>Eukaryota</taxon>
        <taxon>Sar</taxon>
        <taxon>Stramenopiles</taxon>
        <taxon>Oomycota</taxon>
        <taxon>Peronosporomycetes</taxon>
        <taxon>Peronosporales</taxon>
        <taxon>Peronosporaceae</taxon>
        <taxon>Phytophthora</taxon>
    </lineage>
</organism>
<keyword evidence="2" id="KW-1185">Reference proteome</keyword>
<comment type="caution">
    <text evidence="1">The sequence shown here is derived from an EMBL/GenBank/DDBJ whole genome shotgun (WGS) entry which is preliminary data.</text>
</comment>
<sequence>MPVTGLHVASTTDAAWTSDALGDERGYGEYVPDECGDTGWRLVLRGSSRQVISTVNKTNLDIAIIDDDQSRRGAVRKHARSHSGARGFDPHVEHVLTSRSAIVEPDAAPARRPAG</sequence>
<reference evidence="1" key="1">
    <citation type="submission" date="2023-04" db="EMBL/GenBank/DDBJ databases">
        <title>Phytophthora fragariaefolia NBRC 109709.</title>
        <authorList>
            <person name="Ichikawa N."/>
            <person name="Sato H."/>
            <person name="Tonouchi N."/>
        </authorList>
    </citation>
    <scope>NUCLEOTIDE SEQUENCE</scope>
    <source>
        <strain evidence="1">NBRC 109709</strain>
    </source>
</reference>